<dbReference type="EMBL" id="BMKW01000014">
    <property type="protein sequence ID" value="GGJ35410.1"/>
    <property type="molecule type" value="Genomic_DNA"/>
</dbReference>
<dbReference type="Proteomes" id="UP000661507">
    <property type="component" value="Unassembled WGS sequence"/>
</dbReference>
<dbReference type="RefSeq" id="WP_188971763.1">
    <property type="nucleotide sequence ID" value="NZ_BMKW01000014.1"/>
</dbReference>
<keyword evidence="1" id="KW-1133">Transmembrane helix</keyword>
<gene>
    <name evidence="2" type="ORF">GCM10011320_48960</name>
</gene>
<comment type="caution">
    <text evidence="2">The sequence shown here is derived from an EMBL/GenBank/DDBJ whole genome shotgun (WGS) entry which is preliminary data.</text>
</comment>
<accession>A0A917KY58</accession>
<evidence type="ECO:0000256" key="1">
    <source>
        <dbReference type="SAM" id="Phobius"/>
    </source>
</evidence>
<protein>
    <submittedName>
        <fullName evidence="2">Uncharacterized protein</fullName>
    </submittedName>
</protein>
<keyword evidence="1" id="KW-0472">Membrane</keyword>
<keyword evidence="1" id="KW-0812">Transmembrane</keyword>
<reference evidence="2" key="2">
    <citation type="submission" date="2020-09" db="EMBL/GenBank/DDBJ databases">
        <authorList>
            <person name="Sun Q."/>
            <person name="Zhou Y."/>
        </authorList>
    </citation>
    <scope>NUCLEOTIDE SEQUENCE</scope>
    <source>
        <strain evidence="2">CGMCC 1.3617</strain>
    </source>
</reference>
<dbReference type="AlphaFoldDB" id="A0A917KY58"/>
<evidence type="ECO:0000313" key="2">
    <source>
        <dbReference type="EMBL" id="GGJ35410.1"/>
    </source>
</evidence>
<name>A0A917KY58_9PROT</name>
<evidence type="ECO:0000313" key="3">
    <source>
        <dbReference type="Proteomes" id="UP000661507"/>
    </source>
</evidence>
<proteinExistence type="predicted"/>
<sequence length="132" mass="14604">MNPREFSRLLDTHGADPDRWPEALREAARALCEISPTARGQWMAAKRLDVLLAAGRAPVPDPARRARIVAGAMARLRVRAEPFLDWRWLFTRPIGAAFAASLVAGWLVGMELGDGTAPHQMPADLRLEDLLQ</sequence>
<organism evidence="2 3">
    <name type="scientific">Neoroseomonas lacus</name>
    <dbReference type="NCBI Taxonomy" id="287609"/>
    <lineage>
        <taxon>Bacteria</taxon>
        <taxon>Pseudomonadati</taxon>
        <taxon>Pseudomonadota</taxon>
        <taxon>Alphaproteobacteria</taxon>
        <taxon>Acetobacterales</taxon>
        <taxon>Acetobacteraceae</taxon>
        <taxon>Neoroseomonas</taxon>
    </lineage>
</organism>
<reference evidence="2" key="1">
    <citation type="journal article" date="2014" name="Int. J. Syst. Evol. Microbiol.">
        <title>Complete genome sequence of Corynebacterium casei LMG S-19264T (=DSM 44701T), isolated from a smear-ripened cheese.</title>
        <authorList>
            <consortium name="US DOE Joint Genome Institute (JGI-PGF)"/>
            <person name="Walter F."/>
            <person name="Albersmeier A."/>
            <person name="Kalinowski J."/>
            <person name="Ruckert C."/>
        </authorList>
    </citation>
    <scope>NUCLEOTIDE SEQUENCE</scope>
    <source>
        <strain evidence="2">CGMCC 1.3617</strain>
    </source>
</reference>
<keyword evidence="3" id="KW-1185">Reference proteome</keyword>
<feature type="transmembrane region" description="Helical" evidence="1">
    <location>
        <begin position="89"/>
        <end position="108"/>
    </location>
</feature>